<comment type="similarity">
    <text evidence="2">Belongs to the ABC transporter superfamily.</text>
</comment>
<keyword evidence="4" id="KW-1003">Cell membrane</keyword>
<dbReference type="InterPro" id="IPR050095">
    <property type="entry name" value="ECF_ABC_transporter_ATP-bd"/>
</dbReference>
<keyword evidence="3" id="KW-0813">Transport</keyword>
<keyword evidence="7" id="KW-1278">Translocase</keyword>
<dbReference type="PROSITE" id="PS00211">
    <property type="entry name" value="ABC_TRANSPORTER_1"/>
    <property type="match status" value="1"/>
</dbReference>
<proteinExistence type="inferred from homology"/>
<evidence type="ECO:0000256" key="5">
    <source>
        <dbReference type="ARBA" id="ARBA00022741"/>
    </source>
</evidence>
<dbReference type="InterPro" id="IPR015856">
    <property type="entry name" value="ABC_transpr_CbiO/EcfA_su"/>
</dbReference>
<dbReference type="Proteomes" id="UP001221597">
    <property type="component" value="Chromosome"/>
</dbReference>
<comment type="subcellular location">
    <subcellularLocation>
        <location evidence="1">Cell membrane</location>
        <topology evidence="1">Peripheral membrane protein</topology>
    </subcellularLocation>
</comment>
<evidence type="ECO:0000313" key="11">
    <source>
        <dbReference type="Proteomes" id="UP001221597"/>
    </source>
</evidence>
<evidence type="ECO:0000313" key="10">
    <source>
        <dbReference type="EMBL" id="WFT74273.1"/>
    </source>
</evidence>
<dbReference type="Pfam" id="PF00005">
    <property type="entry name" value="ABC_tran"/>
    <property type="match status" value="1"/>
</dbReference>
<evidence type="ECO:0000256" key="3">
    <source>
        <dbReference type="ARBA" id="ARBA00022448"/>
    </source>
</evidence>
<dbReference type="PROSITE" id="PS50893">
    <property type="entry name" value="ABC_TRANSPORTER_2"/>
    <property type="match status" value="1"/>
</dbReference>
<dbReference type="PANTHER" id="PTHR43553">
    <property type="entry name" value="HEAVY METAL TRANSPORTER"/>
    <property type="match status" value="1"/>
</dbReference>
<name>A0ABY8IYI9_9BACI</name>
<dbReference type="SMART" id="SM00382">
    <property type="entry name" value="AAA"/>
    <property type="match status" value="1"/>
</dbReference>
<dbReference type="EMBL" id="CP121671">
    <property type="protein sequence ID" value="WFT74273.1"/>
    <property type="molecule type" value="Genomic_DNA"/>
</dbReference>
<dbReference type="InterPro" id="IPR003439">
    <property type="entry name" value="ABC_transporter-like_ATP-bd"/>
</dbReference>
<dbReference type="InterPro" id="IPR027417">
    <property type="entry name" value="P-loop_NTPase"/>
</dbReference>
<dbReference type="Gene3D" id="3.40.50.300">
    <property type="entry name" value="P-loop containing nucleotide triphosphate hydrolases"/>
    <property type="match status" value="1"/>
</dbReference>
<dbReference type="InterPro" id="IPR017871">
    <property type="entry name" value="ABC_transporter-like_CS"/>
</dbReference>
<reference evidence="10 11" key="1">
    <citation type="submission" date="2023-04" db="EMBL/GenBank/DDBJ databases">
        <title>Genome sequence of Halobacillus naozhouensis KACC 21980.</title>
        <authorList>
            <person name="Kim S."/>
            <person name="Heo J."/>
            <person name="Kwon S.-W."/>
        </authorList>
    </citation>
    <scope>NUCLEOTIDE SEQUENCE [LARGE SCALE GENOMIC DNA]</scope>
    <source>
        <strain evidence="10 11">KCTC 13234</strain>
    </source>
</reference>
<accession>A0ABY8IYI9</accession>
<organism evidence="10 11">
    <name type="scientific">Halobacillus naozhouensis</name>
    <dbReference type="NCBI Taxonomy" id="554880"/>
    <lineage>
        <taxon>Bacteria</taxon>
        <taxon>Bacillati</taxon>
        <taxon>Bacillota</taxon>
        <taxon>Bacilli</taxon>
        <taxon>Bacillales</taxon>
        <taxon>Bacillaceae</taxon>
        <taxon>Halobacillus</taxon>
    </lineage>
</organism>
<gene>
    <name evidence="10" type="ORF">P9989_18225</name>
</gene>
<dbReference type="InterPro" id="IPR003593">
    <property type="entry name" value="AAA+_ATPase"/>
</dbReference>
<dbReference type="SUPFAM" id="SSF52540">
    <property type="entry name" value="P-loop containing nucleoside triphosphate hydrolases"/>
    <property type="match status" value="1"/>
</dbReference>
<evidence type="ECO:0000256" key="7">
    <source>
        <dbReference type="ARBA" id="ARBA00022967"/>
    </source>
</evidence>
<protein>
    <submittedName>
        <fullName evidence="10">ATP-binding cassette domain-containing protein</fullName>
    </submittedName>
</protein>
<evidence type="ECO:0000256" key="4">
    <source>
        <dbReference type="ARBA" id="ARBA00022475"/>
    </source>
</evidence>
<evidence type="ECO:0000256" key="2">
    <source>
        <dbReference type="ARBA" id="ARBA00005417"/>
    </source>
</evidence>
<keyword evidence="11" id="KW-1185">Reference proteome</keyword>
<keyword evidence="5" id="KW-0547">Nucleotide-binding</keyword>
<dbReference type="GO" id="GO:0005524">
    <property type="term" value="F:ATP binding"/>
    <property type="evidence" value="ECO:0007669"/>
    <property type="project" value="UniProtKB-KW"/>
</dbReference>
<feature type="domain" description="ABC transporter" evidence="9">
    <location>
        <begin position="8"/>
        <end position="247"/>
    </location>
</feature>
<dbReference type="CDD" id="cd03225">
    <property type="entry name" value="ABC_cobalt_CbiO_domain1"/>
    <property type="match status" value="1"/>
</dbReference>
<dbReference type="RefSeq" id="WP_283076274.1">
    <property type="nucleotide sequence ID" value="NZ_CP121671.1"/>
</dbReference>
<evidence type="ECO:0000256" key="6">
    <source>
        <dbReference type="ARBA" id="ARBA00022840"/>
    </source>
</evidence>
<evidence type="ECO:0000256" key="8">
    <source>
        <dbReference type="ARBA" id="ARBA00023136"/>
    </source>
</evidence>
<evidence type="ECO:0000259" key="9">
    <source>
        <dbReference type="PROSITE" id="PS50893"/>
    </source>
</evidence>
<sequence>MPEAKKAIDVSGLSFQYPDTEEKVLNDINFSVDYGEILGIIGPTGVGKSTLAMCINGLIPQVIEGEMEGEVFVKGLNVHEGNVAKMSEHVGFVFQEPENQLSQMTIEEEVAFGMGNLGVPRQEMEPRIKDALAQVGLSGFEKRSPLALSGGQQQRLAIASVLAMRPTVMIMDEPTSMLDPKGKNEVYDVLKNLKDYGMTGVIIDHEVERIAAYCDKILVLDEGQIQMSGTPNEIFTRVERLHQLTLHAPQVTEFLFQYNQEFGQDLKLSTDLVEAIEILESAYVKD</sequence>
<keyword evidence="6 10" id="KW-0067">ATP-binding</keyword>
<dbReference type="PANTHER" id="PTHR43553:SF27">
    <property type="entry name" value="ENERGY-COUPLING FACTOR TRANSPORTER ATP-BINDING PROTEIN ECFA2"/>
    <property type="match status" value="1"/>
</dbReference>
<evidence type="ECO:0000256" key="1">
    <source>
        <dbReference type="ARBA" id="ARBA00004202"/>
    </source>
</evidence>
<keyword evidence="8" id="KW-0472">Membrane</keyword>